<dbReference type="InterPro" id="IPR027417">
    <property type="entry name" value="P-loop_NTPase"/>
</dbReference>
<dbReference type="InterPro" id="IPR052539">
    <property type="entry name" value="MGD_biosynthesis_adapter"/>
</dbReference>
<dbReference type="GO" id="GO:0005525">
    <property type="term" value="F:GTP binding"/>
    <property type="evidence" value="ECO:0007669"/>
    <property type="project" value="InterPro"/>
</dbReference>
<accession>A0A365K6Q8</accession>
<keyword evidence="3" id="KW-1185">Reference proteome</keyword>
<gene>
    <name evidence="2" type="primary">mobB</name>
    <name evidence="2" type="ORF">DP119_06550</name>
</gene>
<evidence type="ECO:0000259" key="1">
    <source>
        <dbReference type="Pfam" id="PF03205"/>
    </source>
</evidence>
<dbReference type="AlphaFoldDB" id="A0A365K6Q8"/>
<dbReference type="GO" id="GO:0006777">
    <property type="term" value="P:Mo-molybdopterin cofactor biosynthetic process"/>
    <property type="evidence" value="ECO:0007669"/>
    <property type="project" value="InterPro"/>
</dbReference>
<dbReference type="OrthoDB" id="9786803at2"/>
<organism evidence="2 3">
    <name type="scientific">Planococcus maitriensis</name>
    <dbReference type="NCBI Taxonomy" id="221799"/>
    <lineage>
        <taxon>Bacteria</taxon>
        <taxon>Bacillati</taxon>
        <taxon>Bacillota</taxon>
        <taxon>Bacilli</taxon>
        <taxon>Bacillales</taxon>
        <taxon>Caryophanaceae</taxon>
        <taxon>Planococcus</taxon>
    </lineage>
</organism>
<dbReference type="EMBL" id="QLZQ01000002">
    <property type="protein sequence ID" value="RAZ68323.1"/>
    <property type="molecule type" value="Genomic_DNA"/>
</dbReference>
<protein>
    <submittedName>
        <fullName evidence="2">Molybdopterin-guanine dinucleotide biosynthesis protein B</fullName>
    </submittedName>
</protein>
<comment type="caution">
    <text evidence="2">The sequence shown here is derived from an EMBL/GenBank/DDBJ whole genome shotgun (WGS) entry which is preliminary data.</text>
</comment>
<dbReference type="Pfam" id="PF03205">
    <property type="entry name" value="MobB"/>
    <property type="match status" value="1"/>
</dbReference>
<sequence length="173" mass="19266">METMKILQIVGFKNSGKTTLMNRFIESAQEAGQTVSAIKHHGHGGPPELPDRETDSMKFLGSGAASSLVFGNGVVQMHMQGQKKELSNFIKLSLLADPDCILIEGFKQASYPKIVLVRSQEEWRQLKGLDNIRLVIVPHPMLLDGAQPVLRDDRSSIDSFFTVWMEGDFHETV</sequence>
<proteinExistence type="predicted"/>
<dbReference type="PANTHER" id="PTHR40072:SF1">
    <property type="entry name" value="MOLYBDOPTERIN-GUANINE DINUCLEOTIDE BIOSYNTHESIS ADAPTER PROTEIN"/>
    <property type="match status" value="1"/>
</dbReference>
<dbReference type="Gene3D" id="3.40.50.300">
    <property type="entry name" value="P-loop containing nucleotide triphosphate hydrolases"/>
    <property type="match status" value="1"/>
</dbReference>
<dbReference type="PANTHER" id="PTHR40072">
    <property type="entry name" value="MOLYBDOPTERIN-GUANINE DINUCLEOTIDE BIOSYNTHESIS ADAPTER PROTEIN-RELATED"/>
    <property type="match status" value="1"/>
</dbReference>
<dbReference type="RefSeq" id="WP_112232054.1">
    <property type="nucleotide sequence ID" value="NZ_QLZQ01000002.1"/>
</dbReference>
<dbReference type="NCBIfam" id="TIGR00176">
    <property type="entry name" value="mobB"/>
    <property type="match status" value="1"/>
</dbReference>
<evidence type="ECO:0000313" key="2">
    <source>
        <dbReference type="EMBL" id="RAZ68323.1"/>
    </source>
</evidence>
<feature type="domain" description="Molybdopterin-guanine dinucleotide biosynthesis protein B (MobB)" evidence="1">
    <location>
        <begin position="6"/>
        <end position="126"/>
    </location>
</feature>
<evidence type="ECO:0000313" key="3">
    <source>
        <dbReference type="Proteomes" id="UP000251869"/>
    </source>
</evidence>
<dbReference type="Proteomes" id="UP000251869">
    <property type="component" value="Unassembled WGS sequence"/>
</dbReference>
<dbReference type="SUPFAM" id="SSF52540">
    <property type="entry name" value="P-loop containing nucleoside triphosphate hydrolases"/>
    <property type="match status" value="1"/>
</dbReference>
<name>A0A365K6Q8_9BACL</name>
<dbReference type="InterPro" id="IPR004435">
    <property type="entry name" value="MobB_dom"/>
</dbReference>
<reference evidence="2 3" key="1">
    <citation type="submission" date="2018-06" db="EMBL/GenBank/DDBJ databases">
        <title>The draft genome sequences of strains SCU63 and S1.</title>
        <authorList>
            <person name="Gan L."/>
        </authorList>
    </citation>
    <scope>NUCLEOTIDE SEQUENCE [LARGE SCALE GENOMIC DNA]</scope>
    <source>
        <strain evidence="2 3">S1</strain>
    </source>
</reference>